<dbReference type="GO" id="GO:0000976">
    <property type="term" value="F:transcription cis-regulatory region binding"/>
    <property type="evidence" value="ECO:0007669"/>
    <property type="project" value="TreeGrafter"/>
</dbReference>
<protein>
    <recommendedName>
        <fullName evidence="5">HTH tetR-type domain-containing protein</fullName>
    </recommendedName>
</protein>
<keyword evidence="3" id="KW-0804">Transcription</keyword>
<dbReference type="eggNOG" id="COG1309">
    <property type="taxonomic scope" value="Bacteria"/>
</dbReference>
<evidence type="ECO:0000256" key="3">
    <source>
        <dbReference type="ARBA" id="ARBA00023163"/>
    </source>
</evidence>
<sequence length="217" mass="23450">MVHALTVRSDTEPDGQTFLEAARRAQILRATAEVIAELGYAKTSLARIARQIGVSKGVILYHFTDKDSLIRALIWDVYERGAAAIGAAVSREHSASGKLRAYISANLEFTAAHRLDALALVELGSSYRTPEGLRLDQLAEQAMPLPHGLAALDLLPIFQEGLRSGEFREFEPAAMGIAVRSAIDSAGSCLARDPGFDVRAFAAELVTTFDLATRRPT</sequence>
<keyword evidence="1" id="KW-0805">Transcription regulation</keyword>
<dbReference type="GO" id="GO:0003700">
    <property type="term" value="F:DNA-binding transcription factor activity"/>
    <property type="evidence" value="ECO:0007669"/>
    <property type="project" value="TreeGrafter"/>
</dbReference>
<dbReference type="STRING" id="1449976.KALB_3825"/>
<dbReference type="SUPFAM" id="SSF46689">
    <property type="entry name" value="Homeodomain-like"/>
    <property type="match status" value="1"/>
</dbReference>
<evidence type="ECO:0000313" key="7">
    <source>
        <dbReference type="Proteomes" id="UP000019225"/>
    </source>
</evidence>
<dbReference type="PRINTS" id="PR00455">
    <property type="entry name" value="HTHTETR"/>
</dbReference>
<name>W5WGA7_9PSEU</name>
<accession>W5WGA7</accession>
<gene>
    <name evidence="6" type="ORF">KALB_3825</name>
</gene>
<dbReference type="Gene3D" id="1.10.10.60">
    <property type="entry name" value="Homeodomain-like"/>
    <property type="match status" value="1"/>
</dbReference>
<dbReference type="PANTHER" id="PTHR30055:SF234">
    <property type="entry name" value="HTH-TYPE TRANSCRIPTIONAL REGULATOR BETI"/>
    <property type="match status" value="1"/>
</dbReference>
<dbReference type="AlphaFoldDB" id="W5WGA7"/>
<dbReference type="OrthoDB" id="9806334at2"/>
<organism evidence="6 7">
    <name type="scientific">Kutzneria albida DSM 43870</name>
    <dbReference type="NCBI Taxonomy" id="1449976"/>
    <lineage>
        <taxon>Bacteria</taxon>
        <taxon>Bacillati</taxon>
        <taxon>Actinomycetota</taxon>
        <taxon>Actinomycetes</taxon>
        <taxon>Pseudonocardiales</taxon>
        <taxon>Pseudonocardiaceae</taxon>
        <taxon>Kutzneria</taxon>
    </lineage>
</organism>
<feature type="domain" description="HTH tetR-type" evidence="5">
    <location>
        <begin position="21"/>
        <end position="81"/>
    </location>
</feature>
<dbReference type="PROSITE" id="PS50977">
    <property type="entry name" value="HTH_TETR_2"/>
    <property type="match status" value="1"/>
</dbReference>
<keyword evidence="7" id="KW-1185">Reference proteome</keyword>
<dbReference type="EMBL" id="CP007155">
    <property type="protein sequence ID" value="AHH97189.1"/>
    <property type="molecule type" value="Genomic_DNA"/>
</dbReference>
<dbReference type="PANTHER" id="PTHR30055">
    <property type="entry name" value="HTH-TYPE TRANSCRIPTIONAL REGULATOR RUTR"/>
    <property type="match status" value="1"/>
</dbReference>
<dbReference type="Proteomes" id="UP000019225">
    <property type="component" value="Chromosome"/>
</dbReference>
<keyword evidence="2 4" id="KW-0238">DNA-binding</keyword>
<dbReference type="InterPro" id="IPR001647">
    <property type="entry name" value="HTH_TetR"/>
</dbReference>
<reference evidence="6 7" key="1">
    <citation type="journal article" date="2014" name="BMC Genomics">
        <title>Complete genome sequence of producer of the glycopeptide antibiotic Aculeximycin Kutzneria albida DSM 43870T, a representative of minor genus of Pseudonocardiaceae.</title>
        <authorList>
            <person name="Rebets Y."/>
            <person name="Tokovenko B."/>
            <person name="Lushchyk I."/>
            <person name="Ruckert C."/>
            <person name="Zaburannyi N."/>
            <person name="Bechthold A."/>
            <person name="Kalinowski J."/>
            <person name="Luzhetskyy A."/>
        </authorList>
    </citation>
    <scope>NUCLEOTIDE SEQUENCE [LARGE SCALE GENOMIC DNA]</scope>
    <source>
        <strain evidence="6">DSM 43870</strain>
    </source>
</reference>
<proteinExistence type="predicted"/>
<evidence type="ECO:0000256" key="2">
    <source>
        <dbReference type="ARBA" id="ARBA00023125"/>
    </source>
</evidence>
<feature type="DNA-binding region" description="H-T-H motif" evidence="4">
    <location>
        <begin position="44"/>
        <end position="63"/>
    </location>
</feature>
<evidence type="ECO:0000259" key="5">
    <source>
        <dbReference type="PROSITE" id="PS50977"/>
    </source>
</evidence>
<dbReference type="InterPro" id="IPR050109">
    <property type="entry name" value="HTH-type_TetR-like_transc_reg"/>
</dbReference>
<dbReference type="InterPro" id="IPR009057">
    <property type="entry name" value="Homeodomain-like_sf"/>
</dbReference>
<evidence type="ECO:0000313" key="6">
    <source>
        <dbReference type="EMBL" id="AHH97189.1"/>
    </source>
</evidence>
<dbReference type="Pfam" id="PF00440">
    <property type="entry name" value="TetR_N"/>
    <property type="match status" value="1"/>
</dbReference>
<dbReference type="KEGG" id="kal:KALB_3825"/>
<dbReference type="Gene3D" id="1.10.357.10">
    <property type="entry name" value="Tetracycline Repressor, domain 2"/>
    <property type="match status" value="1"/>
</dbReference>
<evidence type="ECO:0000256" key="4">
    <source>
        <dbReference type="PROSITE-ProRule" id="PRU00335"/>
    </source>
</evidence>
<dbReference type="HOGENOM" id="CLU_069356_15_5_11"/>
<evidence type="ECO:0000256" key="1">
    <source>
        <dbReference type="ARBA" id="ARBA00023015"/>
    </source>
</evidence>